<evidence type="ECO:0000256" key="1">
    <source>
        <dbReference type="SAM" id="MobiDB-lite"/>
    </source>
</evidence>
<proteinExistence type="predicted"/>
<feature type="compositionally biased region" description="Basic and acidic residues" evidence="1">
    <location>
        <begin position="259"/>
        <end position="278"/>
    </location>
</feature>
<feature type="region of interest" description="Disordered" evidence="1">
    <location>
        <begin position="191"/>
        <end position="229"/>
    </location>
</feature>
<reference evidence="2 3" key="1">
    <citation type="journal article" date="2012" name="Genome Biol.">
        <title>Genome and low-iron response of an oceanic diatom adapted to chronic iron limitation.</title>
        <authorList>
            <person name="Lommer M."/>
            <person name="Specht M."/>
            <person name="Roy A.S."/>
            <person name="Kraemer L."/>
            <person name="Andreson R."/>
            <person name="Gutowska M.A."/>
            <person name="Wolf J."/>
            <person name="Bergner S.V."/>
            <person name="Schilhabel M.B."/>
            <person name="Klostermeier U.C."/>
            <person name="Beiko R.G."/>
            <person name="Rosenstiel P."/>
            <person name="Hippler M."/>
            <person name="Laroche J."/>
        </authorList>
    </citation>
    <scope>NUCLEOTIDE SEQUENCE [LARGE SCALE GENOMIC DNA]</scope>
    <source>
        <strain evidence="2 3">CCMP1005</strain>
    </source>
</reference>
<organism evidence="2 3">
    <name type="scientific">Thalassiosira oceanica</name>
    <name type="common">Marine diatom</name>
    <dbReference type="NCBI Taxonomy" id="159749"/>
    <lineage>
        <taxon>Eukaryota</taxon>
        <taxon>Sar</taxon>
        <taxon>Stramenopiles</taxon>
        <taxon>Ochrophyta</taxon>
        <taxon>Bacillariophyta</taxon>
        <taxon>Coscinodiscophyceae</taxon>
        <taxon>Thalassiosirophycidae</taxon>
        <taxon>Thalassiosirales</taxon>
        <taxon>Thalassiosiraceae</taxon>
        <taxon>Thalassiosira</taxon>
    </lineage>
</organism>
<dbReference type="AlphaFoldDB" id="K0SII1"/>
<feature type="compositionally biased region" description="Polar residues" evidence="1">
    <location>
        <begin position="242"/>
        <end position="251"/>
    </location>
</feature>
<feature type="compositionally biased region" description="Low complexity" evidence="1">
    <location>
        <begin position="191"/>
        <end position="204"/>
    </location>
</feature>
<keyword evidence="3" id="KW-1185">Reference proteome</keyword>
<accession>K0SII1</accession>
<feature type="region of interest" description="Disordered" evidence="1">
    <location>
        <begin position="241"/>
        <end position="278"/>
    </location>
</feature>
<comment type="caution">
    <text evidence="2">The sequence shown here is derived from an EMBL/GenBank/DDBJ whole genome shotgun (WGS) entry which is preliminary data.</text>
</comment>
<evidence type="ECO:0000313" key="2">
    <source>
        <dbReference type="EMBL" id="EJK66028.1"/>
    </source>
</evidence>
<gene>
    <name evidence="2" type="ORF">THAOC_13073</name>
</gene>
<feature type="region of interest" description="Disordered" evidence="1">
    <location>
        <begin position="1"/>
        <end position="52"/>
    </location>
</feature>
<sequence length="1080" mass="119259">MISPGNHPEEGGQPGSLLPSSSSAQQRGNPTRAVRAVTQSTRRYSDAPPVGSSELDELRAIAEQDQQMLDPRAQNRNQEKKRKDRFLMVICSFCLVVMSLCRLRGRHSLSIDGGLGSTDVSIKSGSGADTSSGSIGLSTSDAGAAGVSGKVTLSSGTALSGTTGAAGIESGSSLPISLSLGDGDATGGTLSLSAGDSSADDGGLVQIVGGTSQDGSGIESDTTGATDNDAGTCFASAWTAPSDVQISSTSQEDAESETDIDHATGSDSDSSSKEPDKTSIEDALANYRKDSSHDKIGGPCGEMRPLYGENCRDAVTADDLNGDVPADRDLVPSDIGIIDPQLNMCNIEALRDIIDESAIETTDIRIKAGLNRNPCSPYVSPIDIKEVARFTDGNGNEITFKTFREEIGKCEDNGKGVIVEKSNKDERMVPLSEIEQMDVPTEKKVRKVAEKMILKLIDNEETPEPMKTQLGAILPMEYQVPGGADVKQLDHYRVLMRPVIMGLCELGDQRWIQGMHKEEGLTPLQKDVLKECGRQVHATGEPFMCPPTFDNVKGPIKVAASEFLDFAEPKLPRNYWEEEVGYFEYAIATWPPPRPEGKLMSTRVSLLLGLIDVTLRAIRFSNSMLTTLYSLLSTTPGCLMAAPVVYDYIFGEEDSMGQFWTNTVKDPVQDYYKGMTADVAYEPPKDKKTLTKADLFLCQALHLFAVQADQRVQDKKVCGLIQVDAQNFMYTHKNRRPLLEVQNVVQTAGFKFGKTILAMFVSHPPPPHHVTWTISSEGCVFVLLHGHWSIAGDSRVEIPYRKTHTRAAAIETVKLSSKMMTGECSSTIDECAENHEYLVLIASLLAEHCDKAFHQFKDVCMMLWKSYIHGRLFGTDVLTNAQEYLYLVEWLSHFSVQTTDEGIRTVAKQMFDQMKGSITQVEQRKEELSKYAKDGFMEIIEKYTGMFYVVMSCIEFINPTDHFCLHKEQNNLVRKKEKTKYTSPLWGEKWYDKVNGREYTPGLKPLLREAIEECGRKKTKSLFVYMKKRWEELHRDVAFPLNEKKIEGHKRHAKNEYADINADNKVSIRCPTVQWGKASG</sequence>
<name>K0SII1_THAOC</name>
<evidence type="ECO:0000313" key="3">
    <source>
        <dbReference type="Proteomes" id="UP000266841"/>
    </source>
</evidence>
<dbReference type="Proteomes" id="UP000266841">
    <property type="component" value="Unassembled WGS sequence"/>
</dbReference>
<feature type="compositionally biased region" description="Low complexity" evidence="1">
    <location>
        <begin position="15"/>
        <end position="26"/>
    </location>
</feature>
<dbReference type="EMBL" id="AGNL01015316">
    <property type="protein sequence ID" value="EJK66028.1"/>
    <property type="molecule type" value="Genomic_DNA"/>
</dbReference>
<protein>
    <submittedName>
        <fullName evidence="2">Uncharacterized protein</fullName>
    </submittedName>
</protein>